<dbReference type="EMBL" id="NMWV01000001">
    <property type="protein sequence ID" value="PLS25911.1"/>
    <property type="molecule type" value="Genomic_DNA"/>
</dbReference>
<reference evidence="1 2" key="1">
    <citation type="submission" date="2017-07" db="EMBL/GenBank/DDBJ databases">
        <title>Bifidobacterium novel species.</title>
        <authorList>
            <person name="Lugli G.A."/>
            <person name="Milani C."/>
            <person name="Duranti S."/>
            <person name="Mangifesta M."/>
        </authorList>
    </citation>
    <scope>NUCLEOTIDE SEQUENCE [LARGE SCALE GENOMIC DNA]</scope>
    <source>
        <strain evidence="1 2">45</strain>
    </source>
</reference>
<organism evidence="1 2">
    <name type="scientific">Bifidobacterium imperatoris</name>
    <dbReference type="NCBI Taxonomy" id="2020965"/>
    <lineage>
        <taxon>Bacteria</taxon>
        <taxon>Bacillati</taxon>
        <taxon>Actinomycetota</taxon>
        <taxon>Actinomycetes</taxon>
        <taxon>Bifidobacteriales</taxon>
        <taxon>Bifidobacteriaceae</taxon>
        <taxon>Bifidobacterium</taxon>
    </lineage>
</organism>
<evidence type="ECO:0000313" key="2">
    <source>
        <dbReference type="Proteomes" id="UP000234855"/>
    </source>
</evidence>
<gene>
    <name evidence="1" type="ORF">Tam1G_0062</name>
</gene>
<accession>A0A2N5IVC0</accession>
<dbReference type="AlphaFoldDB" id="A0A2N5IVC0"/>
<protein>
    <submittedName>
        <fullName evidence="1">Uncharacterized protein</fullName>
    </submittedName>
</protein>
<sequence>MVSAPTFGIRHLHLITQYIPNHARFFTRIQRFQHSHVRQFRHSLVSSKRPSITTAKYFLKKFPKFTFAHTRQCATTLQHLATRALQPKPIVMIPQQSAKLRNSTP</sequence>
<dbReference type="Proteomes" id="UP000234855">
    <property type="component" value="Unassembled WGS sequence"/>
</dbReference>
<proteinExistence type="predicted"/>
<name>A0A2N5IVC0_9BIFI</name>
<comment type="caution">
    <text evidence="1">The sequence shown here is derived from an EMBL/GenBank/DDBJ whole genome shotgun (WGS) entry which is preliminary data.</text>
</comment>
<evidence type="ECO:0000313" key="1">
    <source>
        <dbReference type="EMBL" id="PLS25911.1"/>
    </source>
</evidence>